<feature type="compositionally biased region" description="Basic and acidic residues" evidence="6">
    <location>
        <begin position="58"/>
        <end position="76"/>
    </location>
</feature>
<evidence type="ECO:0000256" key="6">
    <source>
        <dbReference type="SAM" id="MobiDB-lite"/>
    </source>
</evidence>
<dbReference type="AlphaFoldDB" id="A0A7S3FYK8"/>
<dbReference type="Gene3D" id="3.80.10.10">
    <property type="entry name" value="Ribonuclease Inhibitor"/>
    <property type="match status" value="1"/>
</dbReference>
<keyword evidence="3" id="KW-0963">Cytoplasm</keyword>
<evidence type="ECO:0000256" key="4">
    <source>
        <dbReference type="ARBA" id="ARBA00022614"/>
    </source>
</evidence>
<evidence type="ECO:0000313" key="7">
    <source>
        <dbReference type="EMBL" id="CAE0238175.1"/>
    </source>
</evidence>
<dbReference type="PANTHER" id="PTHR46545">
    <property type="entry name" value="LEUCINE-RICH REPEAT-CONTAINING PROTEIN 51"/>
    <property type="match status" value="1"/>
</dbReference>
<proteinExistence type="predicted"/>
<name>A0A7S3FYK8_9EUKA</name>
<feature type="region of interest" description="Disordered" evidence="6">
    <location>
        <begin position="58"/>
        <end position="93"/>
    </location>
</feature>
<evidence type="ECO:0000256" key="2">
    <source>
        <dbReference type="ARBA" id="ARBA00014223"/>
    </source>
</evidence>
<comment type="subcellular location">
    <subcellularLocation>
        <location evidence="1">Cytoplasm</location>
    </subcellularLocation>
</comment>
<dbReference type="Pfam" id="PF14580">
    <property type="entry name" value="LRR_9"/>
    <property type="match status" value="1"/>
</dbReference>
<dbReference type="SUPFAM" id="SSF52058">
    <property type="entry name" value="L domain-like"/>
    <property type="match status" value="1"/>
</dbReference>
<dbReference type="EMBL" id="HBIB01000491">
    <property type="protein sequence ID" value="CAE0238175.1"/>
    <property type="molecule type" value="Transcribed_RNA"/>
</dbReference>
<evidence type="ECO:0000256" key="5">
    <source>
        <dbReference type="ARBA" id="ARBA00022737"/>
    </source>
</evidence>
<accession>A0A7S3FYK8</accession>
<gene>
    <name evidence="7" type="ORF">PBIL07802_LOCUS316</name>
</gene>
<organism evidence="7">
    <name type="scientific">Palpitomonas bilix</name>
    <dbReference type="NCBI Taxonomy" id="652834"/>
    <lineage>
        <taxon>Eukaryota</taxon>
        <taxon>Eukaryota incertae sedis</taxon>
    </lineage>
</organism>
<keyword evidence="5" id="KW-0677">Repeat</keyword>
<dbReference type="GO" id="GO:0005737">
    <property type="term" value="C:cytoplasm"/>
    <property type="evidence" value="ECO:0007669"/>
    <property type="project" value="UniProtKB-SubCell"/>
</dbReference>
<dbReference type="InterPro" id="IPR001611">
    <property type="entry name" value="Leu-rich_rpt"/>
</dbReference>
<keyword evidence="4" id="KW-0433">Leucine-rich repeat</keyword>
<protein>
    <recommendedName>
        <fullName evidence="2">Leucine-rich repeat-containing protein 51</fullName>
    </recommendedName>
</protein>
<evidence type="ECO:0000256" key="3">
    <source>
        <dbReference type="ARBA" id="ARBA00022490"/>
    </source>
</evidence>
<reference evidence="7" key="1">
    <citation type="submission" date="2021-01" db="EMBL/GenBank/DDBJ databases">
        <authorList>
            <person name="Corre E."/>
            <person name="Pelletier E."/>
            <person name="Niang G."/>
            <person name="Scheremetjew M."/>
            <person name="Finn R."/>
            <person name="Kale V."/>
            <person name="Holt S."/>
            <person name="Cochrane G."/>
            <person name="Meng A."/>
            <person name="Brown T."/>
            <person name="Cohen L."/>
        </authorList>
    </citation>
    <scope>NUCLEOTIDE SEQUENCE</scope>
    <source>
        <strain evidence="7">NIES-2562</strain>
    </source>
</reference>
<dbReference type="InterPro" id="IPR032675">
    <property type="entry name" value="LRR_dom_sf"/>
</dbReference>
<dbReference type="PANTHER" id="PTHR46545:SF1">
    <property type="entry name" value="LEUCINE-RICH REPEAT-CONTAINING PROTEIN 51"/>
    <property type="match status" value="1"/>
</dbReference>
<evidence type="ECO:0000256" key="1">
    <source>
        <dbReference type="ARBA" id="ARBA00004496"/>
    </source>
</evidence>
<dbReference type="PROSITE" id="PS51450">
    <property type="entry name" value="LRR"/>
    <property type="match status" value="1"/>
</dbReference>
<sequence length="236" mass="26683">MDSTAQSVKAEDSNQQVVGTLKKKGTFSETNAATEHEVTLDYAFREISAVEELLKEVPKGFEKKEDGDGKEKKAEQDDIGYPTLSTKKKKDEDETTEVVKYNSKSVRINNNSLTTVATLPFVLNSILFKPDLVGWIDLSFNQLTTIEEAVLSMKNLSVLYLHANNMKKLNEVDKLKKLPKLRTVTLHGNPLEEVKGYRVYVLQALPNLRSLDFGSITVLDRDKAKTWENIYGKKKR</sequence>